<proteinExistence type="inferred from homology"/>
<evidence type="ECO:0000256" key="7">
    <source>
        <dbReference type="ARBA" id="ARBA00022723"/>
    </source>
</evidence>
<feature type="domain" description="RING-type" evidence="14">
    <location>
        <begin position="229"/>
        <end position="274"/>
    </location>
</feature>
<dbReference type="PROSITE" id="PS50089">
    <property type="entry name" value="ZF_RING_2"/>
    <property type="match status" value="1"/>
</dbReference>
<evidence type="ECO:0000256" key="5">
    <source>
        <dbReference type="ARBA" id="ARBA00012251"/>
    </source>
</evidence>
<dbReference type="GO" id="GO:0016567">
    <property type="term" value="P:protein ubiquitination"/>
    <property type="evidence" value="ECO:0007669"/>
    <property type="project" value="InterPro"/>
</dbReference>
<accession>A0A1D1Z856</accession>
<protein>
    <recommendedName>
        <fullName evidence="5">RBR-type E3 ubiquitin transferase</fullName>
        <ecNumber evidence="5">2.3.2.31</ecNumber>
    </recommendedName>
</protein>
<dbReference type="EC" id="2.3.2.31" evidence="5"/>
<dbReference type="SUPFAM" id="SSF57850">
    <property type="entry name" value="RING/U-box"/>
    <property type="match status" value="3"/>
</dbReference>
<evidence type="ECO:0000256" key="1">
    <source>
        <dbReference type="ARBA" id="ARBA00001798"/>
    </source>
</evidence>
<comment type="catalytic activity">
    <reaction evidence="1">
        <text>[E2 ubiquitin-conjugating enzyme]-S-ubiquitinyl-L-cysteine + [acceptor protein]-L-lysine = [E2 ubiquitin-conjugating enzyme]-L-cysteine + [acceptor protein]-N(6)-ubiquitinyl-L-lysine.</text>
        <dbReference type="EC" id="2.3.2.31"/>
    </reaction>
</comment>
<dbReference type="Gene3D" id="3.30.40.10">
    <property type="entry name" value="Zinc/RING finger domain, C3HC4 (zinc finger)"/>
    <property type="match status" value="1"/>
</dbReference>
<keyword evidence="6" id="KW-0808">Transferase</keyword>
<evidence type="ECO:0000256" key="11">
    <source>
        <dbReference type="ARBA" id="ARBA00022833"/>
    </source>
</evidence>
<keyword evidence="10" id="KW-0833">Ubl conjugation pathway</keyword>
<dbReference type="InterPro" id="IPR044066">
    <property type="entry name" value="TRIAD_supradom"/>
</dbReference>
<dbReference type="InterPro" id="IPR013083">
    <property type="entry name" value="Znf_RING/FYVE/PHD"/>
</dbReference>
<dbReference type="GO" id="GO:0008270">
    <property type="term" value="F:zinc ion binding"/>
    <property type="evidence" value="ECO:0007669"/>
    <property type="project" value="UniProtKB-KW"/>
</dbReference>
<dbReference type="CDD" id="cd22584">
    <property type="entry name" value="Rcat_RBR_unk"/>
    <property type="match status" value="1"/>
</dbReference>
<keyword evidence="9 12" id="KW-0863">Zinc-finger</keyword>
<comment type="similarity">
    <text evidence="4">Belongs to the RBR family. Ariadne subfamily.</text>
</comment>
<dbReference type="FunFam" id="3.30.40.10:FF:000230">
    <property type="entry name" value="RBR-type E3 ubiquitin transferase"/>
    <property type="match status" value="1"/>
</dbReference>
<comment type="cofactor">
    <cofactor evidence="2">
        <name>Zn(2+)</name>
        <dbReference type="ChEBI" id="CHEBI:29105"/>
    </cofactor>
</comment>
<feature type="non-terminal residue" evidence="16">
    <location>
        <position position="1"/>
    </location>
</feature>
<dbReference type="PROSITE" id="PS51873">
    <property type="entry name" value="TRIAD"/>
    <property type="match status" value="1"/>
</dbReference>
<dbReference type="PROSITE" id="PS00518">
    <property type="entry name" value="ZF_RING_1"/>
    <property type="match status" value="1"/>
</dbReference>
<dbReference type="GO" id="GO:0061630">
    <property type="term" value="F:ubiquitin protein ligase activity"/>
    <property type="evidence" value="ECO:0007669"/>
    <property type="project" value="UniProtKB-EC"/>
</dbReference>
<dbReference type="SMART" id="SM00647">
    <property type="entry name" value="IBR"/>
    <property type="match status" value="2"/>
</dbReference>
<keyword evidence="11" id="KW-0862">Zinc</keyword>
<evidence type="ECO:0000256" key="12">
    <source>
        <dbReference type="PROSITE-ProRule" id="PRU00175"/>
    </source>
</evidence>
<dbReference type="Pfam" id="PF01485">
    <property type="entry name" value="IBR"/>
    <property type="match status" value="2"/>
</dbReference>
<dbReference type="InterPro" id="IPR031127">
    <property type="entry name" value="E3_UB_ligase_RBR"/>
</dbReference>
<dbReference type="Gene3D" id="1.20.120.1750">
    <property type="match status" value="1"/>
</dbReference>
<evidence type="ECO:0000313" key="16">
    <source>
        <dbReference type="EMBL" id="JAT63093.1"/>
    </source>
</evidence>
<dbReference type="FunFam" id="1.20.120.1750:FF:000018">
    <property type="entry name" value="RBR-type E3 ubiquitin transferase"/>
    <property type="match status" value="1"/>
</dbReference>
<name>A0A1D1Z856_9ARAE</name>
<evidence type="ECO:0000256" key="10">
    <source>
        <dbReference type="ARBA" id="ARBA00022786"/>
    </source>
</evidence>
<comment type="function">
    <text evidence="3">Might act as an E3 ubiquitin-protein ligase, or as part of E3 complex, which accepts ubiquitin from specific E2 ubiquitin-conjugating enzymes and then transfers it to substrates.</text>
</comment>
<evidence type="ECO:0000256" key="2">
    <source>
        <dbReference type="ARBA" id="ARBA00001947"/>
    </source>
</evidence>
<dbReference type="CDD" id="cd22582">
    <property type="entry name" value="BRcat_RBR_unk"/>
    <property type="match status" value="1"/>
</dbReference>
<dbReference type="InterPro" id="IPR002867">
    <property type="entry name" value="IBR_dom"/>
</dbReference>
<keyword evidence="8" id="KW-0677">Repeat</keyword>
<keyword evidence="7" id="KW-0479">Metal-binding</keyword>
<feature type="region of interest" description="Disordered" evidence="13">
    <location>
        <begin position="92"/>
        <end position="117"/>
    </location>
</feature>
<feature type="region of interest" description="Disordered" evidence="13">
    <location>
        <begin position="59"/>
        <end position="79"/>
    </location>
</feature>
<sequence length="441" mass="49898">RGRRRPTVSSLFWNPIPASGWWGNSISGTPTPFPISGERGGHLIYRPRWWHHRVIAKTTSPSRCPEQKGPPPPPLPFHAQMATRSERRIVTPTARRRERPPVQQAAPPPDITEIPEDDGENEYEALFSHGANRSRPIKIEDYTENVILQHAIEASIASSVQTIFDVERVADDDVEVFEDRKGKGIEQYGRKSRRRSFTEPSITERGEPSSARRLRRCPPVCPPPLTFVCGICMEAKLLSECSSIKGCTHLFCSDCIAQYVAAKVQENVTAIKCPQPGCRDGSLEPEVCRSILPVDVFDRWCTALCESLFVGEVRFYCPFKDCSALLIDESVSGSDGKKGDVITQSECPHCHRLFCAQCKVPWHPAVTCNEFQMLGLDERAREDIMLMKIAKKSKWQRCPKCKFYVERTDGCMFMSCRCGFRFCYGCASPMLIDHYCIKCQR</sequence>
<dbReference type="PANTHER" id="PTHR11685">
    <property type="entry name" value="RBR FAMILY RING FINGER AND IBR DOMAIN-CONTAINING"/>
    <property type="match status" value="1"/>
</dbReference>
<evidence type="ECO:0000256" key="9">
    <source>
        <dbReference type="ARBA" id="ARBA00022771"/>
    </source>
</evidence>
<dbReference type="InterPro" id="IPR017907">
    <property type="entry name" value="Znf_RING_CS"/>
</dbReference>
<evidence type="ECO:0000256" key="6">
    <source>
        <dbReference type="ARBA" id="ARBA00022679"/>
    </source>
</evidence>
<dbReference type="EMBL" id="GDJX01004843">
    <property type="protein sequence ID" value="JAT63093.1"/>
    <property type="molecule type" value="Transcribed_RNA"/>
</dbReference>
<evidence type="ECO:0000259" key="15">
    <source>
        <dbReference type="PROSITE" id="PS51873"/>
    </source>
</evidence>
<evidence type="ECO:0000259" key="14">
    <source>
        <dbReference type="PROSITE" id="PS50089"/>
    </source>
</evidence>
<feature type="domain" description="RING-type" evidence="15">
    <location>
        <begin position="225"/>
        <end position="441"/>
    </location>
</feature>
<dbReference type="AlphaFoldDB" id="A0A1D1Z856"/>
<evidence type="ECO:0000256" key="8">
    <source>
        <dbReference type="ARBA" id="ARBA00022737"/>
    </source>
</evidence>
<gene>
    <name evidence="16" type="primary">RNF144B_4</name>
    <name evidence="16" type="ORF">g.56933</name>
</gene>
<evidence type="ECO:0000256" key="13">
    <source>
        <dbReference type="SAM" id="MobiDB-lite"/>
    </source>
</evidence>
<evidence type="ECO:0000256" key="4">
    <source>
        <dbReference type="ARBA" id="ARBA00005884"/>
    </source>
</evidence>
<dbReference type="InterPro" id="IPR001841">
    <property type="entry name" value="Znf_RING"/>
</dbReference>
<organism evidence="16">
    <name type="scientific">Anthurium amnicola</name>
    <dbReference type="NCBI Taxonomy" id="1678845"/>
    <lineage>
        <taxon>Eukaryota</taxon>
        <taxon>Viridiplantae</taxon>
        <taxon>Streptophyta</taxon>
        <taxon>Embryophyta</taxon>
        <taxon>Tracheophyta</taxon>
        <taxon>Spermatophyta</taxon>
        <taxon>Magnoliopsida</taxon>
        <taxon>Liliopsida</taxon>
        <taxon>Araceae</taxon>
        <taxon>Pothoideae</taxon>
        <taxon>Potheae</taxon>
        <taxon>Anthurium</taxon>
    </lineage>
</organism>
<feature type="region of interest" description="Disordered" evidence="13">
    <location>
        <begin position="187"/>
        <end position="212"/>
    </location>
</feature>
<evidence type="ECO:0000256" key="3">
    <source>
        <dbReference type="ARBA" id="ARBA00003976"/>
    </source>
</evidence>
<reference evidence="16" key="1">
    <citation type="submission" date="2015-07" db="EMBL/GenBank/DDBJ databases">
        <title>Transcriptome Assembly of Anthurium amnicola.</title>
        <authorList>
            <person name="Suzuki J."/>
        </authorList>
    </citation>
    <scope>NUCLEOTIDE SEQUENCE</scope>
</reference>